<dbReference type="RefSeq" id="WP_086063286.1">
    <property type="nucleotide sequence ID" value="NZ_CP021108.1"/>
</dbReference>
<feature type="transmembrane region" description="Helical" evidence="5">
    <location>
        <begin position="286"/>
        <end position="310"/>
    </location>
</feature>
<gene>
    <name evidence="6" type="ORF">CAL12_03925</name>
</gene>
<dbReference type="OrthoDB" id="309023at2"/>
<evidence type="ECO:0000256" key="4">
    <source>
        <dbReference type="ARBA" id="ARBA00023136"/>
    </source>
</evidence>
<dbReference type="AlphaFoldDB" id="A0A1W6YGD8"/>
<keyword evidence="3 5" id="KW-1133">Transmembrane helix</keyword>
<dbReference type="KEGG" id="bgv:CAL12_03925"/>
<dbReference type="GO" id="GO:0046583">
    <property type="term" value="F:monoatomic cation efflux transmembrane transporter activity"/>
    <property type="evidence" value="ECO:0007669"/>
    <property type="project" value="TreeGrafter"/>
</dbReference>
<dbReference type="CDD" id="cd09324">
    <property type="entry name" value="TDT_TehA"/>
    <property type="match status" value="1"/>
</dbReference>
<dbReference type="PANTHER" id="PTHR37955:SF1">
    <property type="entry name" value="DEP DOMAIN-CONTAINING PROTEIN"/>
    <property type="match status" value="1"/>
</dbReference>
<keyword evidence="2 5" id="KW-0812">Transmembrane</keyword>
<dbReference type="NCBIfam" id="NF008032">
    <property type="entry name" value="PRK10764.1"/>
    <property type="match status" value="1"/>
</dbReference>
<dbReference type="Gene3D" id="1.50.10.150">
    <property type="entry name" value="Voltage-dependent anion channel"/>
    <property type="match status" value="1"/>
</dbReference>
<feature type="transmembrane region" description="Helical" evidence="5">
    <location>
        <begin position="46"/>
        <end position="69"/>
    </location>
</feature>
<sequence length="346" mass="35949">MSKASTSRGIPLIPPSFFAIVLGLAGLAGNWRAAHAAWSLPAAVGEALYALAFLAWLAIAVLYGLKWIVAPAVARAEAEHAVQCCFIGLAGVATMLVAQGALPYSRSAAILLFMLGVAATFAFGVWRTGLLWRGGRDHAATTPVLYLPLVAGGFVTGTVSAALGWREWGQMAFGAAFFAWLAIESVLLHRLYTAAPLTPALRPTLGIQLAPPAVGAVCYLSVGGGQPDLFAHMLIGYALLQALLLARMARWIGEQPFSPAYWAFTFGATALAGATVRLSIIDRAGAFATLAPVLFVLANMVVLAIAAGTLRLWVQGRLLPPAAPAPVQTPVQAAEPAAVTSARGDG</sequence>
<evidence type="ECO:0000256" key="2">
    <source>
        <dbReference type="ARBA" id="ARBA00022692"/>
    </source>
</evidence>
<dbReference type="InterPro" id="IPR004695">
    <property type="entry name" value="SLAC1/Mae1/Ssu1/TehA"/>
</dbReference>
<keyword evidence="4 5" id="KW-0472">Membrane</keyword>
<organism evidence="6 7">
    <name type="scientific">Bordetella genomosp. 8</name>
    <dbReference type="NCBI Taxonomy" id="1416806"/>
    <lineage>
        <taxon>Bacteria</taxon>
        <taxon>Pseudomonadati</taxon>
        <taxon>Pseudomonadota</taxon>
        <taxon>Betaproteobacteria</taxon>
        <taxon>Burkholderiales</taxon>
        <taxon>Alcaligenaceae</taxon>
        <taxon>Bordetella</taxon>
    </lineage>
</organism>
<evidence type="ECO:0000313" key="7">
    <source>
        <dbReference type="Proteomes" id="UP000194151"/>
    </source>
</evidence>
<feature type="transmembrane region" description="Helical" evidence="5">
    <location>
        <begin position="108"/>
        <end position="132"/>
    </location>
</feature>
<feature type="transmembrane region" description="Helical" evidence="5">
    <location>
        <begin position="171"/>
        <end position="192"/>
    </location>
</feature>
<feature type="transmembrane region" description="Helical" evidence="5">
    <location>
        <begin position="144"/>
        <end position="165"/>
    </location>
</feature>
<comment type="subcellular location">
    <subcellularLocation>
        <location evidence="1">Membrane</location>
        <topology evidence="1">Multi-pass membrane protein</topology>
    </subcellularLocation>
</comment>
<dbReference type="PANTHER" id="PTHR37955">
    <property type="entry name" value="TELLURITE RESISTANCE PROTEIN TEHA"/>
    <property type="match status" value="1"/>
</dbReference>
<dbReference type="Proteomes" id="UP000194151">
    <property type="component" value="Chromosome"/>
</dbReference>
<evidence type="ECO:0000256" key="3">
    <source>
        <dbReference type="ARBA" id="ARBA00022989"/>
    </source>
</evidence>
<feature type="transmembrane region" description="Helical" evidence="5">
    <location>
        <begin position="260"/>
        <end position="280"/>
    </location>
</feature>
<keyword evidence="7" id="KW-1185">Reference proteome</keyword>
<accession>A0A1W6YGD8</accession>
<protein>
    <submittedName>
        <fullName evidence="6">Dicarboxylate transporter/tellurite-resistance protein TehA</fullName>
    </submittedName>
</protein>
<dbReference type="STRING" id="1416806.CAL12_03925"/>
<evidence type="ECO:0000256" key="5">
    <source>
        <dbReference type="SAM" id="Phobius"/>
    </source>
</evidence>
<dbReference type="InterPro" id="IPR052951">
    <property type="entry name" value="Tellurite_res_ion_channel"/>
</dbReference>
<dbReference type="InterPro" id="IPR038665">
    <property type="entry name" value="Voltage-dep_anion_channel_sf"/>
</dbReference>
<feature type="transmembrane region" description="Helical" evidence="5">
    <location>
        <begin position="204"/>
        <end position="223"/>
    </location>
</feature>
<dbReference type="EMBL" id="CP021108">
    <property type="protein sequence ID" value="ARP80054.1"/>
    <property type="molecule type" value="Genomic_DNA"/>
</dbReference>
<proteinExistence type="predicted"/>
<dbReference type="Pfam" id="PF03595">
    <property type="entry name" value="SLAC1"/>
    <property type="match status" value="1"/>
</dbReference>
<feature type="transmembrane region" description="Helical" evidence="5">
    <location>
        <begin position="229"/>
        <end position="248"/>
    </location>
</feature>
<feature type="transmembrane region" description="Helical" evidence="5">
    <location>
        <begin position="81"/>
        <end position="102"/>
    </location>
</feature>
<evidence type="ECO:0000256" key="1">
    <source>
        <dbReference type="ARBA" id="ARBA00004141"/>
    </source>
</evidence>
<dbReference type="InterPro" id="IPR039264">
    <property type="entry name" value="TehA"/>
</dbReference>
<evidence type="ECO:0000313" key="6">
    <source>
        <dbReference type="EMBL" id="ARP80054.1"/>
    </source>
</evidence>
<reference evidence="6 7" key="1">
    <citation type="submission" date="2017-05" db="EMBL/GenBank/DDBJ databases">
        <title>Complete and WGS of Bordetella genogroups.</title>
        <authorList>
            <person name="Spilker T."/>
            <person name="LiPuma J."/>
        </authorList>
    </citation>
    <scope>NUCLEOTIDE SEQUENCE [LARGE SCALE GENOMIC DNA]</scope>
    <source>
        <strain evidence="6 7">AU19157</strain>
    </source>
</reference>
<name>A0A1W6YGD8_9BORD</name>
<dbReference type="GO" id="GO:0005886">
    <property type="term" value="C:plasma membrane"/>
    <property type="evidence" value="ECO:0007669"/>
    <property type="project" value="TreeGrafter"/>
</dbReference>